<dbReference type="Pfam" id="PF24845">
    <property type="entry name" value="DUF7721"/>
    <property type="match status" value="1"/>
</dbReference>
<protein>
    <recommendedName>
        <fullName evidence="1">DUF7721 domain-containing protein</fullName>
    </recommendedName>
</protein>
<dbReference type="PANTHER" id="PTHR39477:SF1">
    <property type="entry name" value="BETA-FLANKING PROTEIN"/>
    <property type="match status" value="1"/>
</dbReference>
<dbReference type="InterPro" id="IPR056138">
    <property type="entry name" value="DUF7721"/>
</dbReference>
<keyword evidence="3" id="KW-1185">Reference proteome</keyword>
<dbReference type="Proteomes" id="UP001222932">
    <property type="component" value="Unassembled WGS sequence"/>
</dbReference>
<dbReference type="PANTHER" id="PTHR39477">
    <property type="entry name" value="CHROMOSOME 8, WHOLE GENOME SHOTGUN SEQUENCE"/>
    <property type="match status" value="1"/>
</dbReference>
<evidence type="ECO:0000313" key="3">
    <source>
        <dbReference type="Proteomes" id="UP001222932"/>
    </source>
</evidence>
<dbReference type="EMBL" id="BTCM01000002">
    <property type="protein sequence ID" value="GMK55378.1"/>
    <property type="molecule type" value="Genomic_DNA"/>
</dbReference>
<gene>
    <name evidence="2" type="ORF">CspeluHIS016_0204340</name>
</gene>
<evidence type="ECO:0000259" key="1">
    <source>
        <dbReference type="Pfam" id="PF24845"/>
    </source>
</evidence>
<proteinExistence type="predicted"/>
<name>A0AAD3TR34_9TREE</name>
<reference evidence="2" key="2">
    <citation type="submission" date="2023-06" db="EMBL/GenBank/DDBJ databases">
        <authorList>
            <person name="Kobayashi Y."/>
            <person name="Kayamori A."/>
            <person name="Aoki K."/>
            <person name="Shiwa Y."/>
            <person name="Fujita N."/>
            <person name="Sugita T."/>
            <person name="Iwasaki W."/>
            <person name="Tanaka N."/>
            <person name="Takashima M."/>
        </authorList>
    </citation>
    <scope>NUCLEOTIDE SEQUENCE</scope>
    <source>
        <strain evidence="2">HIS016</strain>
    </source>
</reference>
<reference evidence="2" key="1">
    <citation type="journal article" date="2023" name="BMC Genomics">
        <title>Chromosome-level genome assemblies of Cutaneotrichosporon spp. (Trichosporonales, Basidiomycota) reveal imbalanced evolution between nucleotide sequences and chromosome synteny.</title>
        <authorList>
            <person name="Kobayashi Y."/>
            <person name="Kayamori A."/>
            <person name="Aoki K."/>
            <person name="Shiwa Y."/>
            <person name="Matsutani M."/>
            <person name="Fujita N."/>
            <person name="Sugita T."/>
            <person name="Iwasaki W."/>
            <person name="Tanaka N."/>
            <person name="Takashima M."/>
        </authorList>
    </citation>
    <scope>NUCLEOTIDE SEQUENCE</scope>
    <source>
        <strain evidence="2">HIS016</strain>
    </source>
</reference>
<comment type="caution">
    <text evidence="2">The sequence shown here is derived from an EMBL/GenBank/DDBJ whole genome shotgun (WGS) entry which is preliminary data.</text>
</comment>
<dbReference type="AlphaFoldDB" id="A0AAD3TR34"/>
<evidence type="ECO:0000313" key="2">
    <source>
        <dbReference type="EMBL" id="GMK55378.1"/>
    </source>
</evidence>
<organism evidence="2 3">
    <name type="scientific">Cutaneotrichosporon spelunceum</name>
    <dbReference type="NCBI Taxonomy" id="1672016"/>
    <lineage>
        <taxon>Eukaryota</taxon>
        <taxon>Fungi</taxon>
        <taxon>Dikarya</taxon>
        <taxon>Basidiomycota</taxon>
        <taxon>Agaricomycotina</taxon>
        <taxon>Tremellomycetes</taxon>
        <taxon>Trichosporonales</taxon>
        <taxon>Trichosporonaceae</taxon>
        <taxon>Cutaneotrichosporon</taxon>
    </lineage>
</organism>
<sequence>MHSSRSNDNLQGQDAQRVGRGFTEYEGTGYDFKAVLAGANMQNGNPHDLQKPMASVIPRIQEVQKPDAEIDESAAAEVHNTVYPKGRAQYEKAGELTTEGIGAAATIEALLTFARGGARLAQEGPGHQSLISKLLGMAMSEAVRLYDKGGGTADNGSAADVMTAAGQATLKLLIQNQVQGALGGDYNNSVYGSNAGQILNLAAKFKT</sequence>
<feature type="domain" description="DUF7721" evidence="1">
    <location>
        <begin position="31"/>
        <end position="117"/>
    </location>
</feature>
<accession>A0AAD3TR34</accession>